<gene>
    <name evidence="2" type="ORF">GCM10009663_71280</name>
</gene>
<feature type="transmembrane region" description="Helical" evidence="1">
    <location>
        <begin position="26"/>
        <end position="44"/>
    </location>
</feature>
<name>A0ABN1U5D3_9ACTN</name>
<accession>A0ABN1U5D3</accession>
<sequence>MDTQTLAAAPRTAGPSRTVHRWASRAAWAAAAWAVLFSAVHLYWLLGGRVGLPAGLSVRDNLPLLVIDILAVPLCAAAAVPALATVRPWGRRLPGRLTTVGLWATTALLLLHAAPSVPDWAALAVGARTTADLDPMNRFATLLYEPFFMTGGLLFALTTLGRRRS</sequence>
<evidence type="ECO:0008006" key="4">
    <source>
        <dbReference type="Google" id="ProtNLM"/>
    </source>
</evidence>
<organism evidence="2 3">
    <name type="scientific">Kitasatospora arboriphila</name>
    <dbReference type="NCBI Taxonomy" id="258052"/>
    <lineage>
        <taxon>Bacteria</taxon>
        <taxon>Bacillati</taxon>
        <taxon>Actinomycetota</taxon>
        <taxon>Actinomycetes</taxon>
        <taxon>Kitasatosporales</taxon>
        <taxon>Streptomycetaceae</taxon>
        <taxon>Kitasatospora</taxon>
    </lineage>
</organism>
<feature type="transmembrane region" description="Helical" evidence="1">
    <location>
        <begin position="97"/>
        <end position="114"/>
    </location>
</feature>
<evidence type="ECO:0000256" key="1">
    <source>
        <dbReference type="SAM" id="Phobius"/>
    </source>
</evidence>
<proteinExistence type="predicted"/>
<keyword evidence="1" id="KW-0812">Transmembrane</keyword>
<dbReference type="RefSeq" id="WP_344627893.1">
    <property type="nucleotide sequence ID" value="NZ_BAAALD010000125.1"/>
</dbReference>
<feature type="transmembrane region" description="Helical" evidence="1">
    <location>
        <begin position="142"/>
        <end position="160"/>
    </location>
</feature>
<comment type="caution">
    <text evidence="2">The sequence shown here is derived from an EMBL/GenBank/DDBJ whole genome shotgun (WGS) entry which is preliminary data.</text>
</comment>
<dbReference type="EMBL" id="BAAALD010000125">
    <property type="protein sequence ID" value="GAA1121446.1"/>
    <property type="molecule type" value="Genomic_DNA"/>
</dbReference>
<feature type="transmembrane region" description="Helical" evidence="1">
    <location>
        <begin position="64"/>
        <end position="85"/>
    </location>
</feature>
<keyword evidence="3" id="KW-1185">Reference proteome</keyword>
<keyword evidence="1" id="KW-1133">Transmembrane helix</keyword>
<dbReference type="Proteomes" id="UP001499987">
    <property type="component" value="Unassembled WGS sequence"/>
</dbReference>
<reference evidence="2 3" key="1">
    <citation type="journal article" date="2019" name="Int. J. Syst. Evol. Microbiol.">
        <title>The Global Catalogue of Microorganisms (GCM) 10K type strain sequencing project: providing services to taxonomists for standard genome sequencing and annotation.</title>
        <authorList>
            <consortium name="The Broad Institute Genomics Platform"/>
            <consortium name="The Broad Institute Genome Sequencing Center for Infectious Disease"/>
            <person name="Wu L."/>
            <person name="Ma J."/>
        </authorList>
    </citation>
    <scope>NUCLEOTIDE SEQUENCE [LARGE SCALE GENOMIC DNA]</scope>
    <source>
        <strain evidence="2 3">JCM 13002</strain>
    </source>
</reference>
<evidence type="ECO:0000313" key="2">
    <source>
        <dbReference type="EMBL" id="GAA1121446.1"/>
    </source>
</evidence>
<dbReference type="InterPro" id="IPR025058">
    <property type="entry name" value="DUF3995"/>
</dbReference>
<keyword evidence="1" id="KW-0472">Membrane</keyword>
<evidence type="ECO:0000313" key="3">
    <source>
        <dbReference type="Proteomes" id="UP001499987"/>
    </source>
</evidence>
<dbReference type="Pfam" id="PF13160">
    <property type="entry name" value="DUF3995"/>
    <property type="match status" value="1"/>
</dbReference>
<protein>
    <recommendedName>
        <fullName evidence="4">DUF3995 domain-containing protein</fullName>
    </recommendedName>
</protein>